<sequence>MRPLRTALSLHDRSPRAVCGRAVLDSTRRARQGLPSKFGHRRLRLRMSYAQEPIYVSNNPSSTYHGLEARFDVSGSLYARQSRAQASSASRRSRGGRARVSWLQPRASEVLNSKKNAKYTGRITLRVIRISNASSFKGRHVNTGSRDIHGIVRYCSQKTFA</sequence>
<dbReference type="Proteomes" id="UP000076727">
    <property type="component" value="Unassembled WGS sequence"/>
</dbReference>
<protein>
    <submittedName>
        <fullName evidence="1">Uncharacterized protein</fullName>
    </submittedName>
</protein>
<evidence type="ECO:0000313" key="1">
    <source>
        <dbReference type="EMBL" id="KZT71715.1"/>
    </source>
</evidence>
<evidence type="ECO:0000313" key="2">
    <source>
        <dbReference type="Proteomes" id="UP000076727"/>
    </source>
</evidence>
<accession>A0A165SA16</accession>
<dbReference type="EMBL" id="KV429044">
    <property type="protein sequence ID" value="KZT71715.1"/>
    <property type="molecule type" value="Genomic_DNA"/>
</dbReference>
<proteinExistence type="predicted"/>
<gene>
    <name evidence="1" type="ORF">DAEQUDRAFT_94000</name>
</gene>
<keyword evidence="2" id="KW-1185">Reference proteome</keyword>
<name>A0A165SA16_9APHY</name>
<organism evidence="1 2">
    <name type="scientific">Daedalea quercina L-15889</name>
    <dbReference type="NCBI Taxonomy" id="1314783"/>
    <lineage>
        <taxon>Eukaryota</taxon>
        <taxon>Fungi</taxon>
        <taxon>Dikarya</taxon>
        <taxon>Basidiomycota</taxon>
        <taxon>Agaricomycotina</taxon>
        <taxon>Agaricomycetes</taxon>
        <taxon>Polyporales</taxon>
        <taxon>Fomitopsis</taxon>
    </lineage>
</organism>
<reference evidence="1 2" key="1">
    <citation type="journal article" date="2016" name="Mol. Biol. Evol.">
        <title>Comparative Genomics of Early-Diverging Mushroom-Forming Fungi Provides Insights into the Origins of Lignocellulose Decay Capabilities.</title>
        <authorList>
            <person name="Nagy L.G."/>
            <person name="Riley R."/>
            <person name="Tritt A."/>
            <person name="Adam C."/>
            <person name="Daum C."/>
            <person name="Floudas D."/>
            <person name="Sun H."/>
            <person name="Yadav J.S."/>
            <person name="Pangilinan J."/>
            <person name="Larsson K.H."/>
            <person name="Matsuura K."/>
            <person name="Barry K."/>
            <person name="Labutti K."/>
            <person name="Kuo R."/>
            <person name="Ohm R.A."/>
            <person name="Bhattacharya S.S."/>
            <person name="Shirouzu T."/>
            <person name="Yoshinaga Y."/>
            <person name="Martin F.M."/>
            <person name="Grigoriev I.V."/>
            <person name="Hibbett D.S."/>
        </authorList>
    </citation>
    <scope>NUCLEOTIDE SEQUENCE [LARGE SCALE GENOMIC DNA]</scope>
    <source>
        <strain evidence="1 2">L-15889</strain>
    </source>
</reference>
<dbReference type="AlphaFoldDB" id="A0A165SA16"/>